<sequence>MAEPRWSPGMFVWRELMTDDVEGARRFYGDLLGWSWKGEDMGPAGTYWLASRGERQVCGMMQKPAGVPMPSAWSSYVLVDDVDAAAERCKAAGGRVLRPPADIPNVGRFAVIADPWGAVLEPFRASGGESAPPAPAVGTFCWETLVTPDPAAAATFYGKVIGFGTGRTPNGEGTVFTAGEAMVADLQPARPGGPSYWATYVAVESAEGSRDRAAKLGGKVIVPRIDVPKVGTVAIIADPAGAALGLFQPGERG</sequence>
<accession>A0ABM7WTZ5</accession>
<dbReference type="PROSITE" id="PS51819">
    <property type="entry name" value="VOC"/>
    <property type="match status" value="2"/>
</dbReference>
<dbReference type="InterPro" id="IPR029068">
    <property type="entry name" value="Glyas_Bleomycin-R_OHBP_Dase"/>
</dbReference>
<name>A0ABM7WTZ5_9BACT</name>
<dbReference type="InterPro" id="IPR052164">
    <property type="entry name" value="Anthracycline_SecMetBiosynth"/>
</dbReference>
<dbReference type="EMBL" id="AP025591">
    <property type="protein sequence ID" value="BDG02949.1"/>
    <property type="molecule type" value="Genomic_DNA"/>
</dbReference>
<protein>
    <submittedName>
        <fullName evidence="2">Glyoxalase</fullName>
    </submittedName>
</protein>
<evidence type="ECO:0000313" key="3">
    <source>
        <dbReference type="Proteomes" id="UP001162891"/>
    </source>
</evidence>
<dbReference type="Pfam" id="PF00903">
    <property type="entry name" value="Glyoxalase"/>
    <property type="match status" value="2"/>
</dbReference>
<proteinExistence type="predicted"/>
<feature type="domain" description="VOC" evidence="1">
    <location>
        <begin position="139"/>
        <end position="249"/>
    </location>
</feature>
<evidence type="ECO:0000259" key="1">
    <source>
        <dbReference type="PROSITE" id="PS51819"/>
    </source>
</evidence>
<dbReference type="InterPro" id="IPR037523">
    <property type="entry name" value="VOC_core"/>
</dbReference>
<reference evidence="3" key="1">
    <citation type="journal article" date="2022" name="Int. J. Syst. Evol. Microbiol.">
        <title>Anaeromyxobacter oryzae sp. nov., Anaeromyxobacter diazotrophicus sp. nov. and Anaeromyxobacter paludicola sp. nov., isolated from paddy soils.</title>
        <authorList>
            <person name="Itoh H."/>
            <person name="Xu Z."/>
            <person name="Mise K."/>
            <person name="Masuda Y."/>
            <person name="Ushijima N."/>
            <person name="Hayakawa C."/>
            <person name="Shiratori Y."/>
            <person name="Senoo K."/>
        </authorList>
    </citation>
    <scope>NUCLEOTIDE SEQUENCE [LARGE SCALE GENOMIC DNA]</scope>
    <source>
        <strain evidence="3">Red232</strain>
    </source>
</reference>
<dbReference type="InterPro" id="IPR004360">
    <property type="entry name" value="Glyas_Fos-R_dOase_dom"/>
</dbReference>
<feature type="domain" description="VOC" evidence="1">
    <location>
        <begin position="10"/>
        <end position="125"/>
    </location>
</feature>
<organism evidence="2 3">
    <name type="scientific">Anaeromyxobacter oryzae</name>
    <dbReference type="NCBI Taxonomy" id="2918170"/>
    <lineage>
        <taxon>Bacteria</taxon>
        <taxon>Pseudomonadati</taxon>
        <taxon>Myxococcota</taxon>
        <taxon>Myxococcia</taxon>
        <taxon>Myxococcales</taxon>
        <taxon>Cystobacterineae</taxon>
        <taxon>Anaeromyxobacteraceae</taxon>
        <taxon>Anaeromyxobacter</taxon>
    </lineage>
</organism>
<dbReference type="CDD" id="cd07247">
    <property type="entry name" value="SgaA_N_like"/>
    <property type="match status" value="2"/>
</dbReference>
<evidence type="ECO:0000313" key="2">
    <source>
        <dbReference type="EMBL" id="BDG02949.1"/>
    </source>
</evidence>
<keyword evidence="3" id="KW-1185">Reference proteome</keyword>
<dbReference type="Gene3D" id="3.10.180.10">
    <property type="entry name" value="2,3-Dihydroxybiphenyl 1,2-Dioxygenase, domain 1"/>
    <property type="match status" value="2"/>
</dbReference>
<dbReference type="PANTHER" id="PTHR33993">
    <property type="entry name" value="GLYOXALASE-RELATED"/>
    <property type="match status" value="1"/>
</dbReference>
<dbReference type="SUPFAM" id="SSF54593">
    <property type="entry name" value="Glyoxalase/Bleomycin resistance protein/Dihydroxybiphenyl dioxygenase"/>
    <property type="match status" value="2"/>
</dbReference>
<dbReference type="RefSeq" id="WP_248360627.1">
    <property type="nucleotide sequence ID" value="NZ_AP025591.1"/>
</dbReference>
<dbReference type="PANTHER" id="PTHR33993:SF14">
    <property type="entry name" value="GB|AAF24581.1"/>
    <property type="match status" value="1"/>
</dbReference>
<dbReference type="Proteomes" id="UP001162891">
    <property type="component" value="Chromosome"/>
</dbReference>
<gene>
    <name evidence="2" type="ORF">AMOR_19450</name>
</gene>